<proteinExistence type="predicted"/>
<accession>A0A1J1HK61</accession>
<dbReference type="EMBL" id="CVRI01000002">
    <property type="protein sequence ID" value="CRK86633.1"/>
    <property type="molecule type" value="Genomic_DNA"/>
</dbReference>
<dbReference type="AlphaFoldDB" id="A0A1J1HK61"/>
<evidence type="ECO:0000313" key="2">
    <source>
        <dbReference type="Proteomes" id="UP000183832"/>
    </source>
</evidence>
<organism evidence="1 2">
    <name type="scientific">Clunio marinus</name>
    <dbReference type="NCBI Taxonomy" id="568069"/>
    <lineage>
        <taxon>Eukaryota</taxon>
        <taxon>Metazoa</taxon>
        <taxon>Ecdysozoa</taxon>
        <taxon>Arthropoda</taxon>
        <taxon>Hexapoda</taxon>
        <taxon>Insecta</taxon>
        <taxon>Pterygota</taxon>
        <taxon>Neoptera</taxon>
        <taxon>Endopterygota</taxon>
        <taxon>Diptera</taxon>
        <taxon>Nematocera</taxon>
        <taxon>Chironomoidea</taxon>
        <taxon>Chironomidae</taxon>
        <taxon>Clunio</taxon>
    </lineage>
</organism>
<gene>
    <name evidence="1" type="ORF">CLUMA_CG000469</name>
</gene>
<keyword evidence="2" id="KW-1185">Reference proteome</keyword>
<reference evidence="1 2" key="1">
    <citation type="submission" date="2015-04" db="EMBL/GenBank/DDBJ databases">
        <authorList>
            <person name="Syromyatnikov M.Y."/>
            <person name="Popov V.N."/>
        </authorList>
    </citation>
    <scope>NUCLEOTIDE SEQUENCE [LARGE SCALE GENOMIC DNA]</scope>
</reference>
<dbReference type="Proteomes" id="UP000183832">
    <property type="component" value="Unassembled WGS sequence"/>
</dbReference>
<sequence>MSKEKIANESKNRRSRVNAYKQKTLLHLVAQSHKRIESQKAKLVTTIAKKKRRESFVLLCKNFSFQNEKMNSMVEKRNQHHCMHLVCQINKCKILLITNSGLSISDITYKRPQQFEMKF</sequence>
<protein>
    <submittedName>
        <fullName evidence="1">CLUMA_CG000469, isoform A</fullName>
    </submittedName>
</protein>
<name>A0A1J1HK61_9DIPT</name>
<evidence type="ECO:0000313" key="1">
    <source>
        <dbReference type="EMBL" id="CRK86633.1"/>
    </source>
</evidence>